<dbReference type="Gene3D" id="3.60.21.10">
    <property type="match status" value="1"/>
</dbReference>
<protein>
    <recommendedName>
        <fullName evidence="4">Calcineurin-like phosphoesterase domain-containing protein</fullName>
    </recommendedName>
</protein>
<dbReference type="GO" id="GO:0008758">
    <property type="term" value="F:UDP-2,3-diacylglucosamine hydrolase activity"/>
    <property type="evidence" value="ECO:0007669"/>
    <property type="project" value="TreeGrafter"/>
</dbReference>
<accession>A0A368ZL09</accession>
<feature type="domain" description="Calcineurin-like phosphoesterase" evidence="4">
    <location>
        <begin position="162"/>
        <end position="342"/>
    </location>
</feature>
<dbReference type="GO" id="GO:0016020">
    <property type="term" value="C:membrane"/>
    <property type="evidence" value="ECO:0007669"/>
    <property type="project" value="GOC"/>
</dbReference>
<dbReference type="PANTHER" id="PTHR31302:SF31">
    <property type="entry name" value="PHOSPHODIESTERASE YAEI"/>
    <property type="match status" value="1"/>
</dbReference>
<reference evidence="5 6" key="1">
    <citation type="submission" date="2018-07" db="EMBL/GenBank/DDBJ databases">
        <title>Genomic Encyclopedia of Type Strains, Phase III (KMG-III): the genomes of soil and plant-associated and newly described type strains.</title>
        <authorList>
            <person name="Whitman W."/>
        </authorList>
    </citation>
    <scope>NUCLEOTIDE SEQUENCE [LARGE SCALE GENOMIC DNA]</scope>
    <source>
        <strain evidence="5 6">CECT 7958</strain>
    </source>
</reference>
<dbReference type="RefSeq" id="WP_114307798.1">
    <property type="nucleotide sequence ID" value="NZ_QPJO01000001.1"/>
</dbReference>
<name>A0A368ZL09_9FLAO</name>
<gene>
    <name evidence="5" type="ORF">DFQ08_10147</name>
</gene>
<dbReference type="CDD" id="cd07385">
    <property type="entry name" value="MPP_YkuE_C"/>
    <property type="match status" value="1"/>
</dbReference>
<dbReference type="GO" id="GO:0046872">
    <property type="term" value="F:metal ion binding"/>
    <property type="evidence" value="ECO:0007669"/>
    <property type="project" value="UniProtKB-KW"/>
</dbReference>
<keyword evidence="3" id="KW-0812">Transmembrane</keyword>
<keyword evidence="3" id="KW-0472">Membrane</keyword>
<comment type="caution">
    <text evidence="5">The sequence shown here is derived from an EMBL/GenBank/DDBJ whole genome shotgun (WGS) entry which is preliminary data.</text>
</comment>
<evidence type="ECO:0000313" key="5">
    <source>
        <dbReference type="EMBL" id="RCW93256.1"/>
    </source>
</evidence>
<dbReference type="Proteomes" id="UP000253436">
    <property type="component" value="Unassembled WGS sequence"/>
</dbReference>
<evidence type="ECO:0000256" key="2">
    <source>
        <dbReference type="ARBA" id="ARBA00022801"/>
    </source>
</evidence>
<proteinExistence type="predicted"/>
<dbReference type="OrthoDB" id="9780884at2"/>
<feature type="transmembrane region" description="Helical" evidence="3">
    <location>
        <begin position="65"/>
        <end position="85"/>
    </location>
</feature>
<organism evidence="5 6">
    <name type="scientific">Winogradskyella arenosi</name>
    <dbReference type="NCBI Taxonomy" id="533325"/>
    <lineage>
        <taxon>Bacteria</taxon>
        <taxon>Pseudomonadati</taxon>
        <taxon>Bacteroidota</taxon>
        <taxon>Flavobacteriia</taxon>
        <taxon>Flavobacteriales</taxon>
        <taxon>Flavobacteriaceae</taxon>
        <taxon>Winogradskyella</taxon>
    </lineage>
</organism>
<dbReference type="InterPro" id="IPR029052">
    <property type="entry name" value="Metallo-depent_PP-like"/>
</dbReference>
<dbReference type="PANTHER" id="PTHR31302">
    <property type="entry name" value="TRANSMEMBRANE PROTEIN WITH METALLOPHOSPHOESTERASE DOMAIN-RELATED"/>
    <property type="match status" value="1"/>
</dbReference>
<evidence type="ECO:0000256" key="1">
    <source>
        <dbReference type="ARBA" id="ARBA00022723"/>
    </source>
</evidence>
<dbReference type="AlphaFoldDB" id="A0A368ZL09"/>
<evidence type="ECO:0000259" key="4">
    <source>
        <dbReference type="Pfam" id="PF00149"/>
    </source>
</evidence>
<keyword evidence="6" id="KW-1185">Reference proteome</keyword>
<keyword evidence="2" id="KW-0378">Hydrolase</keyword>
<dbReference type="GO" id="GO:0009245">
    <property type="term" value="P:lipid A biosynthetic process"/>
    <property type="evidence" value="ECO:0007669"/>
    <property type="project" value="TreeGrafter"/>
</dbReference>
<dbReference type="Pfam" id="PF00149">
    <property type="entry name" value="Metallophos"/>
    <property type="match status" value="1"/>
</dbReference>
<dbReference type="EMBL" id="QPJO01000001">
    <property type="protein sequence ID" value="RCW93256.1"/>
    <property type="molecule type" value="Genomic_DNA"/>
</dbReference>
<keyword evidence="1" id="KW-0479">Metal-binding</keyword>
<sequence>MIRWILFAILFIILTAYGFQAIRTVTKQTWVYYLFFIVTLVVVGNFIYQFTAASEGRVLTPPKSFAFGFLLAFMAFNLVLVPILFGEDIIRSIIALYDKVVIKKTGFYLPSRRRFISQIALGLAAVPLASLLYGMYKGKYNFRVLKYTLHFEDLPEAFDGYRLTQISDIHSGSFDDRNKIEYAIDLINEQNSDVLLFTGDMVNNKASEMLPWKATFGRLKAKDGKFSVLGNHDYGDYVEWPSTEAKHQNLEDLKAIQKEMGFDLLLNESRFLEKDGQRLALVGVENWGKGGFKKAGDLTKASANIQADDFKILMSHDPSHWEAQVLPDPNHYHLTLSGHTHGMQFGIEIPGWIKWSPAKWRYKHWAGIYTELGQYINVNRGFGYLGYPGRVGIWPEITVIELKKGTKSA</sequence>
<evidence type="ECO:0000313" key="6">
    <source>
        <dbReference type="Proteomes" id="UP000253436"/>
    </source>
</evidence>
<dbReference type="InterPro" id="IPR051158">
    <property type="entry name" value="Metallophosphoesterase_sf"/>
</dbReference>
<dbReference type="SUPFAM" id="SSF56300">
    <property type="entry name" value="Metallo-dependent phosphatases"/>
    <property type="match status" value="1"/>
</dbReference>
<feature type="transmembrane region" description="Helical" evidence="3">
    <location>
        <begin position="30"/>
        <end position="53"/>
    </location>
</feature>
<evidence type="ECO:0000256" key="3">
    <source>
        <dbReference type="SAM" id="Phobius"/>
    </source>
</evidence>
<feature type="transmembrane region" description="Helical" evidence="3">
    <location>
        <begin position="115"/>
        <end position="136"/>
    </location>
</feature>
<keyword evidence="3" id="KW-1133">Transmembrane helix</keyword>
<dbReference type="InterPro" id="IPR004843">
    <property type="entry name" value="Calcineurin-like_PHP"/>
</dbReference>